<feature type="compositionally biased region" description="Basic and acidic residues" evidence="1">
    <location>
        <begin position="463"/>
        <end position="473"/>
    </location>
</feature>
<organism evidence="2 3">
    <name type="scientific">Maudiozyma saulgeensis</name>
    <dbReference type="NCBI Taxonomy" id="1789683"/>
    <lineage>
        <taxon>Eukaryota</taxon>
        <taxon>Fungi</taxon>
        <taxon>Dikarya</taxon>
        <taxon>Ascomycota</taxon>
        <taxon>Saccharomycotina</taxon>
        <taxon>Saccharomycetes</taxon>
        <taxon>Saccharomycetales</taxon>
        <taxon>Saccharomycetaceae</taxon>
        <taxon>Maudiozyma</taxon>
    </lineage>
</organism>
<evidence type="ECO:0008006" key="4">
    <source>
        <dbReference type="Google" id="ProtNLM"/>
    </source>
</evidence>
<feature type="region of interest" description="Disordered" evidence="1">
    <location>
        <begin position="112"/>
        <end position="532"/>
    </location>
</feature>
<protein>
    <recommendedName>
        <fullName evidence="4">Protein FYV8</fullName>
    </recommendedName>
</protein>
<feature type="compositionally biased region" description="Basic and acidic residues" evidence="1">
    <location>
        <begin position="501"/>
        <end position="513"/>
    </location>
</feature>
<name>A0A1X7R715_9SACH</name>
<feature type="compositionally biased region" description="Polar residues" evidence="1">
    <location>
        <begin position="12"/>
        <end position="21"/>
    </location>
</feature>
<dbReference type="OrthoDB" id="4081733at2759"/>
<keyword evidence="3" id="KW-1185">Reference proteome</keyword>
<dbReference type="EMBL" id="FXLY01000008">
    <property type="protein sequence ID" value="SMN21447.1"/>
    <property type="molecule type" value="Genomic_DNA"/>
</dbReference>
<feature type="compositionally biased region" description="Polar residues" evidence="1">
    <location>
        <begin position="200"/>
        <end position="211"/>
    </location>
</feature>
<reference evidence="2 3" key="1">
    <citation type="submission" date="2017-04" db="EMBL/GenBank/DDBJ databases">
        <authorList>
            <person name="Afonso C.L."/>
            <person name="Miller P.J."/>
            <person name="Scott M.A."/>
            <person name="Spackman E."/>
            <person name="Goraichik I."/>
            <person name="Dimitrov K.M."/>
            <person name="Suarez D.L."/>
            <person name="Swayne D.E."/>
        </authorList>
    </citation>
    <scope>NUCLEOTIDE SEQUENCE [LARGE SCALE GENOMIC DNA]</scope>
</reference>
<gene>
    <name evidence="2" type="ORF">KASA_0K01023G</name>
</gene>
<accession>A0A1X7R715</accession>
<feature type="compositionally biased region" description="Polar residues" evidence="1">
    <location>
        <begin position="367"/>
        <end position="399"/>
    </location>
</feature>
<sequence length="801" mass="89928">MSEQVNRRKSYRWTSASQTNYDGADWDSSDEEEHGDASQKMKLPTLPKLDYGDEVNASGDPEIELPQMPQQEEQITEVPSPEVQLPQKFSRQSKNNQFSDDLDNLMVQISKEMTPKEPQQGTFGDINQDDDDIDSPHTNIVDETVSSEQDTEDDDMQVSKGGYFASMIDNDDDTDDKEHQEPVEQESFQDQEEQKDNISAKISETQSNSTIHIEHETTPQAAHENMEEPESTKPNNGSENDEFPILAEYATKSDTDDAEELSRLSEEHENENVSTLVSAGVPIPDLSYRDSSDEFEPDATNQYKDDNDEDDALSYTNSITYDTEEPREDESPFKFTNKKIRESIIHSSSSESNNDKEKDDNSSDDNPTMNISESGYFSKMMQDNDSIPDTPVTKESINNLEKDDDKNGDILSIPSSVESKDTIEKAHDGEKGIKPDGDDTSSEANDIEQKDSIQGEDSSLLDTTHEDTDRDDSSSAMTDLTGDKVLNPDDTEEEGDDDKIIEDKNATDLDKSRQSVNLGKWKPDTDSLRSGFVQETSKKAPPGFVYDENGNLIDLTPSSMKGRAVSTYSGIESGWNAFPSEDNDNSGELETIRDTKTIYDNSTIYNVPGLIGRANNLPPLPNNIDTNMKTDINNNGNEQQDTSRLRSISNATYSSERKVEGPGIHQPNSQEIARINQIHSIPQLDLNKLIISNLSNASKYDQLTSYYEELGNYDTGIQTWISYSLKASSKEKEFLFQEYKDNRHVREAYANAEDLTKKNTVINTVNTVNQNVSHLKKKVFSHTMNSMKPKMLFSSIGKKKL</sequence>
<feature type="compositionally biased region" description="Basic and acidic residues" evidence="1">
    <location>
        <begin position="251"/>
        <end position="271"/>
    </location>
</feature>
<dbReference type="InterPro" id="IPR026248">
    <property type="entry name" value="Fyv8"/>
</dbReference>
<feature type="compositionally biased region" description="Polar residues" evidence="1">
    <location>
        <begin position="87"/>
        <end position="99"/>
    </location>
</feature>
<dbReference type="Proteomes" id="UP000196158">
    <property type="component" value="Unassembled WGS sequence"/>
</dbReference>
<evidence type="ECO:0000313" key="3">
    <source>
        <dbReference type="Proteomes" id="UP000196158"/>
    </source>
</evidence>
<feature type="compositionally biased region" description="Acidic residues" evidence="1">
    <location>
        <begin position="24"/>
        <end position="34"/>
    </location>
</feature>
<evidence type="ECO:0000256" key="1">
    <source>
        <dbReference type="SAM" id="MobiDB-lite"/>
    </source>
</evidence>
<evidence type="ECO:0000313" key="2">
    <source>
        <dbReference type="EMBL" id="SMN21447.1"/>
    </source>
</evidence>
<feature type="region of interest" description="Disordered" evidence="1">
    <location>
        <begin position="1"/>
        <end position="100"/>
    </location>
</feature>
<dbReference type="AlphaFoldDB" id="A0A1X7R715"/>
<dbReference type="STRING" id="1789683.A0A1X7R715"/>
<feature type="compositionally biased region" description="Acidic residues" evidence="1">
    <location>
        <begin position="489"/>
        <end position="500"/>
    </location>
</feature>
<dbReference type="PRINTS" id="PR02076">
    <property type="entry name" value="PROTEINFYV8"/>
</dbReference>
<feature type="compositionally biased region" description="Basic and acidic residues" evidence="1">
    <location>
        <begin position="418"/>
        <end position="437"/>
    </location>
</feature>
<proteinExistence type="predicted"/>